<feature type="transmembrane region" description="Helical" evidence="1">
    <location>
        <begin position="72"/>
        <end position="95"/>
    </location>
</feature>
<keyword evidence="1" id="KW-1133">Transmembrane helix</keyword>
<dbReference type="InterPro" id="IPR023804">
    <property type="entry name" value="DUF3792_TM"/>
</dbReference>
<name>A0ABU5ZII2_9BACL</name>
<gene>
    <name evidence="2" type="ORF">VF724_10190</name>
</gene>
<organism evidence="2 3">
    <name type="scientific">Ferviditalea candida</name>
    <dbReference type="NCBI Taxonomy" id="3108399"/>
    <lineage>
        <taxon>Bacteria</taxon>
        <taxon>Bacillati</taxon>
        <taxon>Bacillota</taxon>
        <taxon>Bacilli</taxon>
        <taxon>Bacillales</taxon>
        <taxon>Paenibacillaceae</taxon>
        <taxon>Ferviditalea</taxon>
    </lineage>
</organism>
<dbReference type="NCBIfam" id="TIGR04086">
    <property type="entry name" value="TIGR04086_membr"/>
    <property type="match status" value="1"/>
</dbReference>
<feature type="transmembrane region" description="Helical" evidence="1">
    <location>
        <begin position="101"/>
        <end position="124"/>
    </location>
</feature>
<reference evidence="2" key="1">
    <citation type="submission" date="2023-12" db="EMBL/GenBank/DDBJ databases">
        <title>Fervidustalea candida gen. nov., sp. nov., a novel member of the family Paenibacillaceae isolated from a geothermal area.</title>
        <authorList>
            <person name="Li W.-J."/>
            <person name="Jiao J.-Y."/>
            <person name="Chen Y."/>
        </authorList>
    </citation>
    <scope>NUCLEOTIDE SEQUENCE</scope>
    <source>
        <strain evidence="2">SYSU GA230002</strain>
    </source>
</reference>
<dbReference type="RefSeq" id="WP_371754151.1">
    <property type="nucleotide sequence ID" value="NZ_JAYJLD010000012.1"/>
</dbReference>
<dbReference type="EMBL" id="JAYJLD010000012">
    <property type="protein sequence ID" value="MEB3102033.1"/>
    <property type="molecule type" value="Genomic_DNA"/>
</dbReference>
<dbReference type="Pfam" id="PF12670">
    <property type="entry name" value="DUF3792"/>
    <property type="match status" value="1"/>
</dbReference>
<keyword evidence="3" id="KW-1185">Reference proteome</keyword>
<comment type="caution">
    <text evidence="2">The sequence shown here is derived from an EMBL/GenBank/DDBJ whole genome shotgun (WGS) entry which is preliminary data.</text>
</comment>
<keyword evidence="1" id="KW-0472">Membrane</keyword>
<evidence type="ECO:0000256" key="1">
    <source>
        <dbReference type="SAM" id="Phobius"/>
    </source>
</evidence>
<evidence type="ECO:0000313" key="2">
    <source>
        <dbReference type="EMBL" id="MEB3102033.1"/>
    </source>
</evidence>
<sequence length="126" mass="13416">MKTIQNTGVVSPLFRGLVTTFIFLFAASIIVSLLVLWTEMKEQSLAFYAYLIHGLSIFAGGLASGRKADKKGWYHGAVLGIVYSLLILAIAHFGFDSTLGLNALSLILLSLMLGALGGAIGVNVKK</sequence>
<keyword evidence="1" id="KW-0812">Transmembrane</keyword>
<dbReference type="Proteomes" id="UP001310386">
    <property type="component" value="Unassembled WGS sequence"/>
</dbReference>
<evidence type="ECO:0000313" key="3">
    <source>
        <dbReference type="Proteomes" id="UP001310386"/>
    </source>
</evidence>
<feature type="transmembrane region" description="Helical" evidence="1">
    <location>
        <begin position="47"/>
        <end position="65"/>
    </location>
</feature>
<feature type="transmembrane region" description="Helical" evidence="1">
    <location>
        <begin position="12"/>
        <end position="35"/>
    </location>
</feature>
<accession>A0ABU5ZII2</accession>
<protein>
    <submittedName>
        <fullName evidence="2">TIGR04086 family membrane protein</fullName>
    </submittedName>
</protein>
<proteinExistence type="predicted"/>